<dbReference type="InterPro" id="IPR011009">
    <property type="entry name" value="Kinase-like_dom_sf"/>
</dbReference>
<evidence type="ECO:0000313" key="2">
    <source>
        <dbReference type="Proteomes" id="UP000724874"/>
    </source>
</evidence>
<organism evidence="1 2">
    <name type="scientific">Gymnopilus junonius</name>
    <name type="common">Spectacular rustgill mushroom</name>
    <name type="synonym">Gymnopilus spectabilis subsp. junonius</name>
    <dbReference type="NCBI Taxonomy" id="109634"/>
    <lineage>
        <taxon>Eukaryota</taxon>
        <taxon>Fungi</taxon>
        <taxon>Dikarya</taxon>
        <taxon>Basidiomycota</taxon>
        <taxon>Agaricomycotina</taxon>
        <taxon>Agaricomycetes</taxon>
        <taxon>Agaricomycetidae</taxon>
        <taxon>Agaricales</taxon>
        <taxon>Agaricineae</taxon>
        <taxon>Hymenogastraceae</taxon>
        <taxon>Gymnopilus</taxon>
    </lineage>
</organism>
<accession>A0A9P5NQZ1</accession>
<protein>
    <submittedName>
        <fullName evidence="1">Uncharacterized protein</fullName>
    </submittedName>
</protein>
<proteinExistence type="predicted"/>
<sequence length="689" mass="77649">MELPGSNEKQSQVEQEQIRTGPIVAEKWHLGFRYTDRTIKDHNIVGLLAGGSASYNASQTVPRDWDGLIILKDYESVLRLLSDQDALSELLGVGLCKDPMWWSRNGPLEFDAARFCGHTTSGLKKSVKIVAADRLKASLKEPNASGIKILSQKDVRLYSMTYNGGHSWRVQPVTSVSDQLFILHDADIFLSPKDNSGHQYACFGCTMDMLLTGKWIYSTQDTAKLEEYVVRKYSATQGIWIPEDWTTIFSQNTRFPISFRNNLRLRGWERLLPSPSSLPFAMLGNLFWLEDSTPVESIINHFKAKNEAAVSEATTEAVTYPNLHDREKWVSTPIISLFSSNSTALKLTSVQDPGVSVFQKRTAQWKGELAGASQLRVLGNRIHQALHFDPVEGVVYYPWFPGTTIADLRKQYFDLTSMSSEAYELFRVILEAEMRKAEDILTLYCNTTGRQPSETNIQQFFCDRILDGQRLCFLYPLGLTLGGMSYTVDQILSWSVRVNGKHYSCLATTFKEALALLSIEDITVIGLGDGHGGNVLVGEKGDSSAEALRYIDYEAAGRHSPWLDMAKPIYNDVFYSIFYADLLGRDLFADGTVQIKIQEYGVDIKFVFFPDDLTCGIWQVKKQYLLDPFVNYIQSQGFNTDNWNRKVGLALLCCALLTRNFSTRPDLFFANMALGVILAQWNGSNILEF</sequence>
<gene>
    <name evidence="1" type="ORF">CPB84DRAFT_1847020</name>
</gene>
<dbReference type="Proteomes" id="UP000724874">
    <property type="component" value="Unassembled WGS sequence"/>
</dbReference>
<dbReference type="EMBL" id="JADNYJ010000044">
    <property type="protein sequence ID" value="KAF8901039.1"/>
    <property type="molecule type" value="Genomic_DNA"/>
</dbReference>
<dbReference type="OrthoDB" id="2094832at2759"/>
<evidence type="ECO:0000313" key="1">
    <source>
        <dbReference type="EMBL" id="KAF8901039.1"/>
    </source>
</evidence>
<keyword evidence="2" id="KW-1185">Reference proteome</keyword>
<name>A0A9P5NQZ1_GYMJU</name>
<reference evidence="1" key="1">
    <citation type="submission" date="2020-11" db="EMBL/GenBank/DDBJ databases">
        <authorList>
            <consortium name="DOE Joint Genome Institute"/>
            <person name="Ahrendt S."/>
            <person name="Riley R."/>
            <person name="Andreopoulos W."/>
            <person name="LaButti K."/>
            <person name="Pangilinan J."/>
            <person name="Ruiz-duenas F.J."/>
            <person name="Barrasa J.M."/>
            <person name="Sanchez-Garcia M."/>
            <person name="Camarero S."/>
            <person name="Miyauchi S."/>
            <person name="Serrano A."/>
            <person name="Linde D."/>
            <person name="Babiker R."/>
            <person name="Drula E."/>
            <person name="Ayuso-Fernandez I."/>
            <person name="Pacheco R."/>
            <person name="Padilla G."/>
            <person name="Ferreira P."/>
            <person name="Barriuso J."/>
            <person name="Kellner H."/>
            <person name="Castanera R."/>
            <person name="Alfaro M."/>
            <person name="Ramirez L."/>
            <person name="Pisabarro A.G."/>
            <person name="Kuo A."/>
            <person name="Tritt A."/>
            <person name="Lipzen A."/>
            <person name="He G."/>
            <person name="Yan M."/>
            <person name="Ng V."/>
            <person name="Cullen D."/>
            <person name="Martin F."/>
            <person name="Rosso M.-N."/>
            <person name="Henrissat B."/>
            <person name="Hibbett D."/>
            <person name="Martinez A.T."/>
            <person name="Grigoriev I.V."/>
        </authorList>
    </citation>
    <scope>NUCLEOTIDE SEQUENCE</scope>
    <source>
        <strain evidence="1">AH 44721</strain>
    </source>
</reference>
<dbReference type="SUPFAM" id="SSF56112">
    <property type="entry name" value="Protein kinase-like (PK-like)"/>
    <property type="match status" value="1"/>
</dbReference>
<dbReference type="AlphaFoldDB" id="A0A9P5NQZ1"/>
<comment type="caution">
    <text evidence="1">The sequence shown here is derived from an EMBL/GenBank/DDBJ whole genome shotgun (WGS) entry which is preliminary data.</text>
</comment>